<dbReference type="OrthoDB" id="7360972at2"/>
<organism evidence="2 3">
    <name type="scientific">Bryocella elongata</name>
    <dbReference type="NCBI Taxonomy" id="863522"/>
    <lineage>
        <taxon>Bacteria</taxon>
        <taxon>Pseudomonadati</taxon>
        <taxon>Acidobacteriota</taxon>
        <taxon>Terriglobia</taxon>
        <taxon>Terriglobales</taxon>
        <taxon>Acidobacteriaceae</taxon>
        <taxon>Bryocella</taxon>
    </lineage>
</organism>
<keyword evidence="1" id="KW-0732">Signal</keyword>
<evidence type="ECO:0000313" key="2">
    <source>
        <dbReference type="EMBL" id="SEF71170.1"/>
    </source>
</evidence>
<evidence type="ECO:0000256" key="1">
    <source>
        <dbReference type="SAM" id="SignalP"/>
    </source>
</evidence>
<dbReference type="RefSeq" id="WP_160114987.1">
    <property type="nucleotide sequence ID" value="NZ_FNVA01000001.1"/>
</dbReference>
<dbReference type="Proteomes" id="UP000236728">
    <property type="component" value="Unassembled WGS sequence"/>
</dbReference>
<accession>A0A1H5U820</accession>
<feature type="chain" id="PRO_5009285855" description="DUF4142 domain-containing protein" evidence="1">
    <location>
        <begin position="22"/>
        <end position="157"/>
    </location>
</feature>
<dbReference type="AlphaFoldDB" id="A0A1H5U820"/>
<dbReference type="EMBL" id="FNVA01000001">
    <property type="protein sequence ID" value="SEF71170.1"/>
    <property type="molecule type" value="Genomic_DNA"/>
</dbReference>
<name>A0A1H5U820_9BACT</name>
<reference evidence="2 3" key="1">
    <citation type="submission" date="2016-10" db="EMBL/GenBank/DDBJ databases">
        <authorList>
            <person name="de Groot N.N."/>
        </authorList>
    </citation>
    <scope>NUCLEOTIDE SEQUENCE [LARGE SCALE GENOMIC DNA]</scope>
    <source>
        <strain evidence="2 3">DSM 22489</strain>
    </source>
</reference>
<protein>
    <recommendedName>
        <fullName evidence="4">DUF4142 domain-containing protein</fullName>
    </recommendedName>
</protein>
<evidence type="ECO:0000313" key="3">
    <source>
        <dbReference type="Proteomes" id="UP000236728"/>
    </source>
</evidence>
<proteinExistence type="predicted"/>
<evidence type="ECO:0008006" key="4">
    <source>
        <dbReference type="Google" id="ProtNLM"/>
    </source>
</evidence>
<keyword evidence="3" id="KW-1185">Reference proteome</keyword>
<feature type="signal peptide" evidence="1">
    <location>
        <begin position="1"/>
        <end position="21"/>
    </location>
</feature>
<sequence length="157" mass="17484">MKIMFRTAVQSLMFAAGIAVASPVMANAQQVPGPHPAYIHALSDLRAARHFLNDGWAWEPVRRDDNAAIREIDAAINEIKLASIDDGKGLSDPFPIDTRLSPHDRFRKANELLWSAHNDLAKAEDVPSSRGLRNRAIIHVDRAHQIVDAAQRTAHWE</sequence>
<gene>
    <name evidence="2" type="ORF">SAMN05421819_0906</name>
</gene>